<accession>A0AAV4QRA2</accession>
<keyword evidence="2" id="KW-1185">Reference proteome</keyword>
<proteinExistence type="predicted"/>
<organism evidence="1 2">
    <name type="scientific">Caerostris darwini</name>
    <dbReference type="NCBI Taxonomy" id="1538125"/>
    <lineage>
        <taxon>Eukaryota</taxon>
        <taxon>Metazoa</taxon>
        <taxon>Ecdysozoa</taxon>
        <taxon>Arthropoda</taxon>
        <taxon>Chelicerata</taxon>
        <taxon>Arachnida</taxon>
        <taxon>Araneae</taxon>
        <taxon>Araneomorphae</taxon>
        <taxon>Entelegynae</taxon>
        <taxon>Araneoidea</taxon>
        <taxon>Araneidae</taxon>
        <taxon>Caerostris</taxon>
    </lineage>
</organism>
<evidence type="ECO:0000313" key="2">
    <source>
        <dbReference type="Proteomes" id="UP001054837"/>
    </source>
</evidence>
<evidence type="ECO:0000313" key="1">
    <source>
        <dbReference type="EMBL" id="GIY10712.1"/>
    </source>
</evidence>
<name>A0AAV4QRA2_9ARAC</name>
<dbReference type="AlphaFoldDB" id="A0AAV4QRA2"/>
<protein>
    <submittedName>
        <fullName evidence="1">Uncharacterized protein</fullName>
    </submittedName>
</protein>
<comment type="caution">
    <text evidence="1">The sequence shown here is derived from an EMBL/GenBank/DDBJ whole genome shotgun (WGS) entry which is preliminary data.</text>
</comment>
<gene>
    <name evidence="1" type="ORF">CDAR_97241</name>
</gene>
<dbReference type="EMBL" id="BPLQ01004782">
    <property type="protein sequence ID" value="GIY10712.1"/>
    <property type="molecule type" value="Genomic_DNA"/>
</dbReference>
<sequence length="103" mass="12107">MAETVDPETPETFCWQSPVMKIYASHDIRSHQWPLCDKLFLSGHKLAFDHAAPAIVSRQPLIEEQILRSFFLRELIYVHGTLSHRPWWRSGVKMWPFDGICRD</sequence>
<reference evidence="1 2" key="1">
    <citation type="submission" date="2021-06" db="EMBL/GenBank/DDBJ databases">
        <title>Caerostris darwini draft genome.</title>
        <authorList>
            <person name="Kono N."/>
            <person name="Arakawa K."/>
        </authorList>
    </citation>
    <scope>NUCLEOTIDE SEQUENCE [LARGE SCALE GENOMIC DNA]</scope>
</reference>
<dbReference type="Proteomes" id="UP001054837">
    <property type="component" value="Unassembled WGS sequence"/>
</dbReference>